<dbReference type="EMBL" id="CP049109">
    <property type="protein sequence ID" value="QIG80761.1"/>
    <property type="molecule type" value="Genomic_DNA"/>
</dbReference>
<organism evidence="10 11">
    <name type="scientific">Stakelama tenebrarum</name>
    <dbReference type="NCBI Taxonomy" id="2711215"/>
    <lineage>
        <taxon>Bacteria</taxon>
        <taxon>Pseudomonadati</taxon>
        <taxon>Pseudomonadota</taxon>
        <taxon>Alphaproteobacteria</taxon>
        <taxon>Sphingomonadales</taxon>
        <taxon>Sphingomonadaceae</taxon>
        <taxon>Stakelama</taxon>
    </lineage>
</organism>
<feature type="domain" description="Acyl-CoA dehydrogenase/oxidase C-terminal" evidence="7">
    <location>
        <begin position="229"/>
        <end position="383"/>
    </location>
</feature>
<evidence type="ECO:0000313" key="10">
    <source>
        <dbReference type="EMBL" id="QIG80761.1"/>
    </source>
</evidence>
<comment type="cofactor">
    <cofactor evidence="1 6">
        <name>FAD</name>
        <dbReference type="ChEBI" id="CHEBI:57692"/>
    </cofactor>
</comment>
<evidence type="ECO:0000256" key="1">
    <source>
        <dbReference type="ARBA" id="ARBA00001974"/>
    </source>
</evidence>
<comment type="similarity">
    <text evidence="2 6">Belongs to the acyl-CoA dehydrogenase family.</text>
</comment>
<evidence type="ECO:0000256" key="4">
    <source>
        <dbReference type="ARBA" id="ARBA00022827"/>
    </source>
</evidence>
<dbReference type="InterPro" id="IPR013786">
    <property type="entry name" value="AcylCoA_DH/ox_N"/>
</dbReference>
<gene>
    <name evidence="10" type="ORF">G5C33_13845</name>
</gene>
<dbReference type="Gene3D" id="2.40.110.10">
    <property type="entry name" value="Butyryl-CoA Dehydrogenase, subunit A, domain 2"/>
    <property type="match status" value="1"/>
</dbReference>
<dbReference type="Gene3D" id="1.20.140.10">
    <property type="entry name" value="Butyryl-CoA Dehydrogenase, subunit A, domain 3"/>
    <property type="match status" value="1"/>
</dbReference>
<feature type="domain" description="Acyl-CoA dehydrogenase/oxidase N-terminal" evidence="9">
    <location>
        <begin position="2"/>
        <end position="120"/>
    </location>
</feature>
<dbReference type="InterPro" id="IPR036250">
    <property type="entry name" value="AcylCo_DH-like_C"/>
</dbReference>
<keyword evidence="11" id="KW-1185">Reference proteome</keyword>
<evidence type="ECO:0000313" key="11">
    <source>
        <dbReference type="Proteomes" id="UP000501568"/>
    </source>
</evidence>
<dbReference type="GO" id="GO:0050660">
    <property type="term" value="F:flavin adenine dinucleotide binding"/>
    <property type="evidence" value="ECO:0007669"/>
    <property type="project" value="InterPro"/>
</dbReference>
<dbReference type="InterPro" id="IPR037069">
    <property type="entry name" value="AcylCoA_DH/ox_N_sf"/>
</dbReference>
<dbReference type="InterPro" id="IPR052161">
    <property type="entry name" value="Mycobact_Acyl-CoA_DH"/>
</dbReference>
<dbReference type="InterPro" id="IPR009075">
    <property type="entry name" value="AcylCo_DH/oxidase_C"/>
</dbReference>
<evidence type="ECO:0000259" key="8">
    <source>
        <dbReference type="Pfam" id="PF02770"/>
    </source>
</evidence>
<accession>A0A6G6Y7D6</accession>
<keyword evidence="5 6" id="KW-0560">Oxidoreductase</keyword>
<dbReference type="GO" id="GO:0005886">
    <property type="term" value="C:plasma membrane"/>
    <property type="evidence" value="ECO:0007669"/>
    <property type="project" value="TreeGrafter"/>
</dbReference>
<dbReference type="Proteomes" id="UP000501568">
    <property type="component" value="Chromosome"/>
</dbReference>
<evidence type="ECO:0000259" key="7">
    <source>
        <dbReference type="Pfam" id="PF00441"/>
    </source>
</evidence>
<dbReference type="SUPFAM" id="SSF56645">
    <property type="entry name" value="Acyl-CoA dehydrogenase NM domain-like"/>
    <property type="match status" value="1"/>
</dbReference>
<keyword evidence="3 6" id="KW-0285">Flavoprotein</keyword>
<dbReference type="PANTHER" id="PTHR43292">
    <property type="entry name" value="ACYL-COA DEHYDROGENASE"/>
    <property type="match status" value="1"/>
</dbReference>
<dbReference type="Pfam" id="PF02771">
    <property type="entry name" value="Acyl-CoA_dh_N"/>
    <property type="match status" value="1"/>
</dbReference>
<evidence type="ECO:0000256" key="3">
    <source>
        <dbReference type="ARBA" id="ARBA00022630"/>
    </source>
</evidence>
<name>A0A6G6Y7D6_9SPHN</name>
<dbReference type="PANTHER" id="PTHR43292:SF3">
    <property type="entry name" value="ACYL-COA DEHYDROGENASE FADE29"/>
    <property type="match status" value="1"/>
</dbReference>
<proteinExistence type="inferred from homology"/>
<sequence>MSEATETLRQEVRGWLEANVPPNWREAMTGCSQDAFVAAQRDWFGKMVAAGYATPHWPAQWPGGGRSLAEQKVIYEEIARIDAPRLILYFVSLYHAAMTLVEWASPEQAKAYLQGILDGEIWCQGFSEPNAGSDLAALKTRAERKGDVYVVNGQKIWSTMAQYADKCLLLVRTGSDGPKQAGITFLVMDMNTPGITVRPIEQITDDEEFAEIFLDDVEIPVANRLGEENQGWAVAQSTLASERGLTLVELSQRMRGMLWRLTDAAAKAGRADDPIIQRELGEVANMVSASCAVADNYLKRRIAGEERIGDASIVKLYYPRALRAYTSLGMKLAGATGQIHAPFTAGGSQETGNWPVDFMNSYAWSIAGGSDEVQRNIISERVLEMPREPKNWKVEG</sequence>
<feature type="domain" description="Acyl-CoA oxidase/dehydrogenase middle" evidence="8">
    <location>
        <begin position="123"/>
        <end position="217"/>
    </location>
</feature>
<dbReference type="Pfam" id="PF00441">
    <property type="entry name" value="Acyl-CoA_dh_1"/>
    <property type="match status" value="1"/>
</dbReference>
<dbReference type="InterPro" id="IPR006091">
    <property type="entry name" value="Acyl-CoA_Oxase/DH_mid-dom"/>
</dbReference>
<dbReference type="AlphaFoldDB" id="A0A6G6Y7D6"/>
<evidence type="ECO:0000256" key="5">
    <source>
        <dbReference type="ARBA" id="ARBA00023002"/>
    </source>
</evidence>
<dbReference type="KEGG" id="spzr:G5C33_13845"/>
<dbReference type="SUPFAM" id="SSF47203">
    <property type="entry name" value="Acyl-CoA dehydrogenase C-terminal domain-like"/>
    <property type="match status" value="1"/>
</dbReference>
<dbReference type="GO" id="GO:0016627">
    <property type="term" value="F:oxidoreductase activity, acting on the CH-CH group of donors"/>
    <property type="evidence" value="ECO:0007669"/>
    <property type="project" value="InterPro"/>
</dbReference>
<keyword evidence="4 6" id="KW-0274">FAD</keyword>
<reference evidence="10 11" key="1">
    <citation type="submission" date="2020-02" db="EMBL/GenBank/DDBJ databases">
        <authorList>
            <person name="Zheng R.K."/>
            <person name="Sun C.M."/>
        </authorList>
    </citation>
    <scope>NUCLEOTIDE SEQUENCE [LARGE SCALE GENOMIC DNA]</scope>
    <source>
        <strain evidence="11">zrk23</strain>
    </source>
</reference>
<dbReference type="Gene3D" id="1.10.540.10">
    <property type="entry name" value="Acyl-CoA dehydrogenase/oxidase, N-terminal domain"/>
    <property type="match status" value="1"/>
</dbReference>
<dbReference type="Pfam" id="PF02770">
    <property type="entry name" value="Acyl-CoA_dh_M"/>
    <property type="match status" value="1"/>
</dbReference>
<evidence type="ECO:0000259" key="9">
    <source>
        <dbReference type="Pfam" id="PF02771"/>
    </source>
</evidence>
<evidence type="ECO:0000256" key="6">
    <source>
        <dbReference type="RuleBase" id="RU362125"/>
    </source>
</evidence>
<protein>
    <submittedName>
        <fullName evidence="10">Acyl-CoA dehydrogenase</fullName>
    </submittedName>
</protein>
<dbReference type="FunFam" id="2.40.110.10:FF:000011">
    <property type="entry name" value="Acyl-CoA dehydrogenase FadE34"/>
    <property type="match status" value="1"/>
</dbReference>
<evidence type="ECO:0000256" key="2">
    <source>
        <dbReference type="ARBA" id="ARBA00009347"/>
    </source>
</evidence>
<dbReference type="InterPro" id="IPR046373">
    <property type="entry name" value="Acyl-CoA_Oxase/DH_mid-dom_sf"/>
</dbReference>
<dbReference type="InterPro" id="IPR009100">
    <property type="entry name" value="AcylCoA_DH/oxidase_NM_dom_sf"/>
</dbReference>
<dbReference type="RefSeq" id="WP_165327769.1">
    <property type="nucleotide sequence ID" value="NZ_CP049109.1"/>
</dbReference>